<name>B8KVG8_9GAMM</name>
<dbReference type="Pfam" id="PF05036">
    <property type="entry name" value="SPOR"/>
    <property type="match status" value="1"/>
</dbReference>
<dbReference type="RefSeq" id="WP_009020747.1">
    <property type="nucleotide sequence ID" value="NZ_DS999411.1"/>
</dbReference>
<dbReference type="AlphaFoldDB" id="B8KVG8"/>
<dbReference type="InterPro" id="IPR008258">
    <property type="entry name" value="Transglycosylase_SLT_dom_1"/>
</dbReference>
<dbReference type="HOGENOM" id="CLU_020252_0_0_6"/>
<feature type="signal peptide" evidence="1">
    <location>
        <begin position="1"/>
        <end position="44"/>
    </location>
</feature>
<feature type="chain" id="PRO_5002876001" evidence="1">
    <location>
        <begin position="45"/>
        <end position="732"/>
    </location>
</feature>
<dbReference type="InterPro" id="IPR036680">
    <property type="entry name" value="SPOR-like_sf"/>
</dbReference>
<dbReference type="InterPro" id="IPR007730">
    <property type="entry name" value="SPOR-like_dom"/>
</dbReference>
<protein>
    <submittedName>
        <fullName evidence="3">Sporulation and cell division repeat protein</fullName>
    </submittedName>
</protein>
<evidence type="ECO:0000256" key="1">
    <source>
        <dbReference type="SAM" id="SignalP"/>
    </source>
</evidence>
<proteinExistence type="predicted"/>
<evidence type="ECO:0000313" key="3">
    <source>
        <dbReference type="EMBL" id="EED36003.1"/>
    </source>
</evidence>
<evidence type="ECO:0000259" key="2">
    <source>
        <dbReference type="PROSITE" id="PS51724"/>
    </source>
</evidence>
<accession>B8KVG8</accession>
<dbReference type="Pfam" id="PF01464">
    <property type="entry name" value="SLT"/>
    <property type="match status" value="1"/>
</dbReference>
<reference evidence="4" key="1">
    <citation type="journal article" date="2013" name="BMC Microbiol.">
        <title>Taxonomy and evolution of bacteriochlorophyll a-containing members of the OM60/NOR5 clade of marine gammaproteobacteria: description of Luminiphilus syltensis gen. nov., sp. nov., reclassification of Haliea rubra as Pseudohaliea rubra gen. nov., comb. nov., and emendation of Chromatocurvus halotolerans.</title>
        <authorList>
            <person name="Spring S."/>
            <person name="Riedel T."/>
            <person name="Sproer C."/>
            <person name="Yan S."/>
            <person name="Harder J."/>
            <person name="Fuchs B.M."/>
        </authorList>
    </citation>
    <scope>NUCLEOTIDE SEQUENCE [LARGE SCALE GENOMIC DNA]</scope>
    <source>
        <strain evidence="4">NOR51-B</strain>
    </source>
</reference>
<dbReference type="STRING" id="565045.NOR51B_1951"/>
<feature type="domain" description="SPOR" evidence="2">
    <location>
        <begin position="654"/>
        <end position="732"/>
    </location>
</feature>
<organism evidence="3 4">
    <name type="scientific">Luminiphilus syltensis NOR5-1B</name>
    <dbReference type="NCBI Taxonomy" id="565045"/>
    <lineage>
        <taxon>Bacteria</taxon>
        <taxon>Pseudomonadati</taxon>
        <taxon>Pseudomonadota</taxon>
        <taxon>Gammaproteobacteria</taxon>
        <taxon>Cellvibrionales</taxon>
        <taxon>Halieaceae</taxon>
        <taxon>Luminiphilus</taxon>
    </lineage>
</organism>
<dbReference type="Gene3D" id="3.30.70.1070">
    <property type="entry name" value="Sporulation related repeat"/>
    <property type="match status" value="1"/>
</dbReference>
<keyword evidence="3" id="KW-0131">Cell cycle</keyword>
<dbReference type="GO" id="GO:0042834">
    <property type="term" value="F:peptidoglycan binding"/>
    <property type="evidence" value="ECO:0007669"/>
    <property type="project" value="InterPro"/>
</dbReference>
<dbReference type="Gene3D" id="1.10.530.10">
    <property type="match status" value="1"/>
</dbReference>
<dbReference type="GO" id="GO:0051301">
    <property type="term" value="P:cell division"/>
    <property type="evidence" value="ECO:0007669"/>
    <property type="project" value="UniProtKB-KW"/>
</dbReference>
<keyword evidence="4" id="KW-1185">Reference proteome</keyword>
<keyword evidence="3" id="KW-0132">Cell division</keyword>
<dbReference type="PROSITE" id="PS51724">
    <property type="entry name" value="SPOR"/>
    <property type="match status" value="1"/>
</dbReference>
<gene>
    <name evidence="3" type="ORF">NOR51B_1951</name>
</gene>
<evidence type="ECO:0000313" key="4">
    <source>
        <dbReference type="Proteomes" id="UP000004699"/>
    </source>
</evidence>
<sequence length="732" mass="80559">MRINRHYPPSNTALRRFPSFDQCSHWLAIALGFALMLMSAGASADPNATLGAENGADSKQVAIPIRLDYPLLRQLLVAQMFVEAGESREVLNDPTGCSTIVLSKPALASADSQLELLADLQASIGIGGGGSCAGLLDWQGRMGISGIPEIRGNGKALGFKPDRVWLLDHTDQPIENATLLSLAEAGVRNIFSELIIDLTPQLNSVGDFLPAVLPQHSRHQVEALVRTLQVSRLQATEDTLDAEITFTVEPIAEPLLPEQALSEEEYALWEERWQLMDSLLVLTVKHYAAATSLQSIRDALLDSLIESRYRLRDALVETPTAGADPVRDWFLQSWETLVPSIRLIGLEQPGQEQLLLLSVIAATDALSALDQLGPSIGLDISADGLRRLARMIIGDDGNELLNYSEDVDPQLRRLFEDSLGSTPPPSAWRLSISLFPEAMADTTGRLNSWAPKKQDLAEYLPLVAQLLKRSAKNVASERGLEDKYHTLFRNMVLTTAWQESCWRHYVVSDDRKRVPLRSGTGDVGLMQVNERVWRGFYDQHRLRWDIDYNSAAGAEVLVDYLIKYAIRKGEHQQPGGITNLARASYSAYNGGPSKLSRYRSKKASAYGNKVDALFWDKYQQVAAGNELAVSGCLGGDLTGSATAMTPAARKTEAAKASAQFTVQLAAFTTEASALAFIRQQALDDDARVRRVVKDGTERFLVLVGNYTTREQAVSASQRFHTHNAWIRKLDGL</sequence>
<dbReference type="InterPro" id="IPR023346">
    <property type="entry name" value="Lysozyme-like_dom_sf"/>
</dbReference>
<dbReference type="EMBL" id="DS999411">
    <property type="protein sequence ID" value="EED36003.1"/>
    <property type="molecule type" value="Genomic_DNA"/>
</dbReference>
<dbReference type="eggNOG" id="COG0741">
    <property type="taxonomic scope" value="Bacteria"/>
</dbReference>
<keyword evidence="1" id="KW-0732">Signal</keyword>
<dbReference type="SUPFAM" id="SSF110997">
    <property type="entry name" value="Sporulation related repeat"/>
    <property type="match status" value="1"/>
</dbReference>
<dbReference type="SUPFAM" id="SSF53955">
    <property type="entry name" value="Lysozyme-like"/>
    <property type="match status" value="1"/>
</dbReference>
<dbReference type="Proteomes" id="UP000004699">
    <property type="component" value="Unassembled WGS sequence"/>
</dbReference>